<dbReference type="InterPro" id="IPR044974">
    <property type="entry name" value="Disease_R_plants"/>
</dbReference>
<keyword evidence="12" id="KW-1185">Reference proteome</keyword>
<dbReference type="PANTHER" id="PTHR23155">
    <property type="entry name" value="DISEASE RESISTANCE PROTEIN RP"/>
    <property type="match status" value="1"/>
</dbReference>
<dbReference type="GO" id="GO:0006952">
    <property type="term" value="P:defense response"/>
    <property type="evidence" value="ECO:0007669"/>
    <property type="project" value="UniProtKB-KW"/>
</dbReference>
<dbReference type="GO" id="GO:0043531">
    <property type="term" value="F:ADP binding"/>
    <property type="evidence" value="ECO:0007669"/>
    <property type="project" value="InterPro"/>
</dbReference>
<dbReference type="Gramene" id="TraesCS3A03G0028800.1">
    <property type="protein sequence ID" value="TraesCS3A03G0028800.1.CDS"/>
    <property type="gene ID" value="TraesCS3A03G0028800"/>
</dbReference>
<dbReference type="GeneID" id="123059799"/>
<feature type="domain" description="NB-ARC" evidence="7">
    <location>
        <begin position="176"/>
        <end position="337"/>
    </location>
</feature>
<keyword evidence="3" id="KW-0677">Repeat</keyword>
<evidence type="ECO:0000313" key="12">
    <source>
        <dbReference type="Proteomes" id="UP000019116"/>
    </source>
</evidence>
<dbReference type="InterPro" id="IPR041118">
    <property type="entry name" value="Rx_N"/>
</dbReference>
<accession>A0A3B6E8X4</accession>
<dbReference type="InterPro" id="IPR002182">
    <property type="entry name" value="NB-ARC"/>
</dbReference>
<feature type="domain" description="Disease resistance R13L4/SHOC-2-like LRR" evidence="10">
    <location>
        <begin position="653"/>
        <end position="965"/>
    </location>
</feature>
<dbReference type="InterPro" id="IPR032675">
    <property type="entry name" value="LRR_dom_sf"/>
</dbReference>
<dbReference type="InterPro" id="IPR027417">
    <property type="entry name" value="P-loop_NTPase"/>
</dbReference>
<dbReference type="InterPro" id="IPR036388">
    <property type="entry name" value="WH-like_DNA-bd_sf"/>
</dbReference>
<dbReference type="Gramene" id="TraesCS3A02G014500.1">
    <property type="protein sequence ID" value="TraesCS3A02G014500.1"/>
    <property type="gene ID" value="TraesCS3A02G014500"/>
</dbReference>
<evidence type="ECO:0000313" key="11">
    <source>
        <dbReference type="EnsemblPlants" id="TraesCS3A02G014500.1"/>
    </source>
</evidence>
<evidence type="ECO:0000259" key="9">
    <source>
        <dbReference type="Pfam" id="PF23559"/>
    </source>
</evidence>
<feature type="domain" description="Disease resistance protein winged helix" evidence="9">
    <location>
        <begin position="433"/>
        <end position="517"/>
    </location>
</feature>
<reference evidence="11" key="1">
    <citation type="submission" date="2018-08" db="EMBL/GenBank/DDBJ databases">
        <authorList>
            <person name="Rossello M."/>
        </authorList>
    </citation>
    <scope>NUCLEOTIDE SEQUENCE [LARGE SCALE GENOMIC DNA]</scope>
    <source>
        <strain evidence="11">cv. Chinese Spring</strain>
    </source>
</reference>
<sequence length="1045" mass="117791">MDPATGAMASLLPKLVELLDEKHRLQASIREDVRYLYRELQRMQTILTILLVSQPWHPYQGARKLWADDARKLSYDMDVVLDKLLVLAPDSQGFKGLMEKMSSLLNKGKTSHQIMTSAIRTSKARVRMMADRCQRYGIYAAVDYSLAAMTSVDPRLMALYARVPDLVGIEGEKDEELIKLLSHGDNVSIRNLKIVSIVGFGGSGKTTLVKTVYDKIQKSFDRKAFVPAGQNADVKKVLAGIIVDLTRNYPNKLNQKQLIEKLQEILENKRYLIVIDDIWNENLWEDIKYAFSNKNVLGSRIITTTRIASVSKACCLSSNDSIYQMEPLSDDDSKKLLYGRILGSVNSSHEIKQLYSDILKKCGGVPSAIIAMASVLGGGPWIDPKVEWQALLKPNGRGLEKDMRWKNMQMILSFSYYDLPPHLKTCLLYFSTFPVTHPIEKDRLVKKLIAEGIVTQETKLIGSSNRKEAKLSQELSLEEAASQYLDELINRNVIQPLECNNNGEIISYHIHPMMHDVLKAIAVGERFAASLDGKDISRAHRVSFRHLSIDCPDSENLIDLSSMAFVGVVHSLTVFGHANQFLLRHFEGIRVLDLEGCKSIERADLEYICSMVKLKWLCLAKTQITELPPQIGKLRNLKGLDVGGTQLTELPTQIGNLQYLERLDVRGTQITQLPPQIGELQHLKTLDARKSRVKELPDQVVWLTGLVHLLIGDNESNEGVKLPVGIGKMTSLQQLCTIDLRKCSSSTLKELVELPCLKEIAVVLSDEPEDTRMNDALLSSLDKSTELRSLMVCSDFRLNTLQSSSTYKYLICRKKLTVVRRSLKVPIVIAGHQFIGMLDIRVCKLEEDDLKILRELPRLQSLIVRLEVLPTKMICISCEGFAKLESFYVDCRMPRVIFEEGAMPKLEHLELKLYAGSASEDHMGIKHLLNLQKVTLRYSKWHATNEGVKKKNDAMKTEAKEHQNKLILCTVEENKDGTCTMETEIFQENKDASCSKMIEIEEEDGLADGNGYFPNSNDTQEIDLHQSSRAIACSSGTREIEEVVE</sequence>
<dbReference type="Proteomes" id="UP000019116">
    <property type="component" value="Chromosome 3A"/>
</dbReference>
<evidence type="ECO:0000259" key="10">
    <source>
        <dbReference type="Pfam" id="PF23598"/>
    </source>
</evidence>
<dbReference type="RefSeq" id="XP_044338236.1">
    <property type="nucleotide sequence ID" value="XM_044482301.1"/>
</dbReference>
<keyword evidence="5" id="KW-0611">Plant defense</keyword>
<dbReference type="OMA" id="IHPMMHD"/>
<dbReference type="InterPro" id="IPR038005">
    <property type="entry name" value="RX-like_CC"/>
</dbReference>
<evidence type="ECO:0000256" key="1">
    <source>
        <dbReference type="ARBA" id="ARBA00008894"/>
    </source>
</evidence>
<comment type="similarity">
    <text evidence="1">Belongs to the disease resistance NB-LRR family.</text>
</comment>
<dbReference type="InterPro" id="IPR042197">
    <property type="entry name" value="Apaf_helical"/>
</dbReference>
<dbReference type="Pfam" id="PF18052">
    <property type="entry name" value="Rx_N"/>
    <property type="match status" value="1"/>
</dbReference>
<keyword evidence="6" id="KW-0175">Coiled coil</keyword>
<dbReference type="PANTHER" id="PTHR23155:SF1228">
    <property type="entry name" value="NB-ARC DOMAIN CONTAINING PROTEIN, EXPRESSED"/>
    <property type="match status" value="1"/>
</dbReference>
<dbReference type="Gene3D" id="1.10.10.10">
    <property type="entry name" value="Winged helix-like DNA-binding domain superfamily/Winged helix DNA-binding domain"/>
    <property type="match status" value="1"/>
</dbReference>
<keyword evidence="4" id="KW-0547">Nucleotide-binding</keyword>
<dbReference type="CDD" id="cd14798">
    <property type="entry name" value="RX-CC_like"/>
    <property type="match status" value="1"/>
</dbReference>
<dbReference type="Pfam" id="PF23598">
    <property type="entry name" value="LRR_14"/>
    <property type="match status" value="1"/>
</dbReference>
<name>A0A3B6E8X4_WHEAT</name>
<dbReference type="SUPFAM" id="SSF52540">
    <property type="entry name" value="P-loop containing nucleoside triphosphate hydrolases"/>
    <property type="match status" value="1"/>
</dbReference>
<feature type="domain" description="Disease resistance N-terminal" evidence="8">
    <location>
        <begin position="7"/>
        <end position="92"/>
    </location>
</feature>
<organism evidence="11">
    <name type="scientific">Triticum aestivum</name>
    <name type="common">Wheat</name>
    <dbReference type="NCBI Taxonomy" id="4565"/>
    <lineage>
        <taxon>Eukaryota</taxon>
        <taxon>Viridiplantae</taxon>
        <taxon>Streptophyta</taxon>
        <taxon>Embryophyta</taxon>
        <taxon>Tracheophyta</taxon>
        <taxon>Spermatophyta</taxon>
        <taxon>Magnoliopsida</taxon>
        <taxon>Liliopsida</taxon>
        <taxon>Poales</taxon>
        <taxon>Poaceae</taxon>
        <taxon>BOP clade</taxon>
        <taxon>Pooideae</taxon>
        <taxon>Triticodae</taxon>
        <taxon>Triticeae</taxon>
        <taxon>Triticinae</taxon>
        <taxon>Triticum</taxon>
    </lineage>
</organism>
<dbReference type="OrthoDB" id="686237at2759"/>
<evidence type="ECO:0008006" key="13">
    <source>
        <dbReference type="Google" id="ProtNLM"/>
    </source>
</evidence>
<dbReference type="Gene3D" id="3.80.10.10">
    <property type="entry name" value="Ribonuclease Inhibitor"/>
    <property type="match status" value="1"/>
</dbReference>
<keyword evidence="2" id="KW-0433">Leucine-rich repeat</keyword>
<dbReference type="SUPFAM" id="SSF52058">
    <property type="entry name" value="L domain-like"/>
    <property type="match status" value="1"/>
</dbReference>
<evidence type="ECO:0000259" key="8">
    <source>
        <dbReference type="Pfam" id="PF18052"/>
    </source>
</evidence>
<dbReference type="InterPro" id="IPR055414">
    <property type="entry name" value="LRR_R13L4/SHOC2-like"/>
</dbReference>
<dbReference type="SMR" id="A0A3B6E8X4"/>
<dbReference type="Gene3D" id="1.20.5.4130">
    <property type="match status" value="1"/>
</dbReference>
<evidence type="ECO:0000256" key="6">
    <source>
        <dbReference type="ARBA" id="ARBA00023054"/>
    </source>
</evidence>
<protein>
    <recommendedName>
        <fullName evidence="13">NB-ARC domain-containing protein</fullName>
    </recommendedName>
</protein>
<proteinExistence type="inferred from homology"/>
<reference evidence="11" key="2">
    <citation type="submission" date="2018-10" db="UniProtKB">
        <authorList>
            <consortium name="EnsemblPlants"/>
        </authorList>
    </citation>
    <scope>IDENTIFICATION</scope>
</reference>
<evidence type="ECO:0000259" key="7">
    <source>
        <dbReference type="Pfam" id="PF00931"/>
    </source>
</evidence>
<dbReference type="Pfam" id="PF23559">
    <property type="entry name" value="WHD_DRP"/>
    <property type="match status" value="1"/>
</dbReference>
<dbReference type="Gene3D" id="1.10.8.430">
    <property type="entry name" value="Helical domain of apoptotic protease-activating factors"/>
    <property type="match status" value="1"/>
</dbReference>
<dbReference type="GO" id="GO:0051707">
    <property type="term" value="P:response to other organism"/>
    <property type="evidence" value="ECO:0007669"/>
    <property type="project" value="UniProtKB-ARBA"/>
</dbReference>
<evidence type="ECO:0000256" key="3">
    <source>
        <dbReference type="ARBA" id="ARBA00022737"/>
    </source>
</evidence>
<evidence type="ECO:0000256" key="4">
    <source>
        <dbReference type="ARBA" id="ARBA00022741"/>
    </source>
</evidence>
<dbReference type="AlphaFoldDB" id="A0A3B6E8X4"/>
<evidence type="ECO:0000256" key="5">
    <source>
        <dbReference type="ARBA" id="ARBA00022821"/>
    </source>
</evidence>
<evidence type="ECO:0000256" key="2">
    <source>
        <dbReference type="ARBA" id="ARBA00022614"/>
    </source>
</evidence>
<dbReference type="STRING" id="4565.A0A3B6E8X4"/>
<dbReference type="PRINTS" id="PR00364">
    <property type="entry name" value="DISEASERSIST"/>
</dbReference>
<dbReference type="RefSeq" id="XP_044338237.1">
    <property type="nucleotide sequence ID" value="XM_044482302.1"/>
</dbReference>
<dbReference type="Pfam" id="PF00931">
    <property type="entry name" value="NB-ARC"/>
    <property type="match status" value="1"/>
</dbReference>
<dbReference type="InterPro" id="IPR058922">
    <property type="entry name" value="WHD_DRP"/>
</dbReference>
<dbReference type="Gene3D" id="3.40.50.300">
    <property type="entry name" value="P-loop containing nucleotide triphosphate hydrolases"/>
    <property type="match status" value="1"/>
</dbReference>
<dbReference type="EnsemblPlants" id="TraesCS3A02G014500.1">
    <property type="protein sequence ID" value="TraesCS3A02G014500.1"/>
    <property type="gene ID" value="TraesCS3A02G014500"/>
</dbReference>
<gene>
    <name evidence="11" type="primary">LOC123059799</name>
</gene>